<evidence type="ECO:0000313" key="1">
    <source>
        <dbReference type="EMBL" id="DAD78780.1"/>
    </source>
</evidence>
<protein>
    <submittedName>
        <fullName evidence="1">Uncharacterized protein</fullName>
    </submittedName>
</protein>
<proteinExistence type="predicted"/>
<sequence length="40" mass="4501">MLFLSKSPGNTTSEVQPENVSVNEVRLMQPLKKINTVKSR</sequence>
<name>A0A8S5M986_9CAUD</name>
<dbReference type="EMBL" id="BK014851">
    <property type="protein sequence ID" value="DAD78780.1"/>
    <property type="molecule type" value="Genomic_DNA"/>
</dbReference>
<organism evidence="1">
    <name type="scientific">Myoviridae sp. ctfvB24</name>
    <dbReference type="NCBI Taxonomy" id="2826679"/>
    <lineage>
        <taxon>Viruses</taxon>
        <taxon>Duplodnaviria</taxon>
        <taxon>Heunggongvirae</taxon>
        <taxon>Uroviricota</taxon>
        <taxon>Caudoviricetes</taxon>
    </lineage>
</organism>
<reference evidence="1" key="1">
    <citation type="journal article" date="2021" name="Proc. Natl. Acad. Sci. U.S.A.">
        <title>A Catalog of Tens of Thousands of Viruses from Human Metagenomes Reveals Hidden Associations with Chronic Diseases.</title>
        <authorList>
            <person name="Tisza M.J."/>
            <person name="Buck C.B."/>
        </authorList>
    </citation>
    <scope>NUCLEOTIDE SEQUENCE</scope>
    <source>
        <strain evidence="1">CtfvB24</strain>
    </source>
</reference>
<accession>A0A8S5M986</accession>